<evidence type="ECO:0000256" key="6">
    <source>
        <dbReference type="RuleBase" id="RU003942"/>
    </source>
</evidence>
<evidence type="ECO:0000256" key="7">
    <source>
        <dbReference type="SAM" id="Phobius"/>
    </source>
</evidence>
<evidence type="ECO:0000256" key="2">
    <source>
        <dbReference type="ARBA" id="ARBA00022475"/>
    </source>
</evidence>
<dbReference type="InterPro" id="IPR037185">
    <property type="entry name" value="EmrE-like"/>
</dbReference>
<dbReference type="Pfam" id="PF00893">
    <property type="entry name" value="Multi_Drug_Res"/>
    <property type="match status" value="1"/>
</dbReference>
<feature type="transmembrane region" description="Helical" evidence="7">
    <location>
        <begin position="9"/>
        <end position="27"/>
    </location>
</feature>
<keyword evidence="3 6" id="KW-0812">Transmembrane</keyword>
<comment type="similarity">
    <text evidence="6">Belongs to the drug/metabolite transporter (DMT) superfamily. Small multidrug resistance (SMR) (TC 2.A.7.1) family.</text>
</comment>
<feature type="transmembrane region" description="Helical" evidence="7">
    <location>
        <begin position="88"/>
        <end position="107"/>
    </location>
</feature>
<evidence type="ECO:0000256" key="1">
    <source>
        <dbReference type="ARBA" id="ARBA00004651"/>
    </source>
</evidence>
<feature type="transmembrane region" description="Helical" evidence="7">
    <location>
        <begin position="33"/>
        <end position="54"/>
    </location>
</feature>
<feature type="transmembrane region" description="Helical" evidence="7">
    <location>
        <begin position="61"/>
        <end position="82"/>
    </location>
</feature>
<dbReference type="InterPro" id="IPR045324">
    <property type="entry name" value="Small_multidrug_res"/>
</dbReference>
<reference evidence="8" key="1">
    <citation type="submission" date="2020-03" db="EMBL/GenBank/DDBJ databases">
        <title>Draft sequencing of Paenibacilllus sp. S3N08.</title>
        <authorList>
            <person name="Kim D.-U."/>
        </authorList>
    </citation>
    <scope>NUCLEOTIDE SEQUENCE</scope>
    <source>
        <strain evidence="8">S3N08</strain>
    </source>
</reference>
<dbReference type="Proteomes" id="UP001165962">
    <property type="component" value="Unassembled WGS sequence"/>
</dbReference>
<dbReference type="EMBL" id="JAAOIW010000004">
    <property type="protein sequence ID" value="NHN30568.1"/>
    <property type="molecule type" value="Genomic_DNA"/>
</dbReference>
<dbReference type="PANTHER" id="PTHR30561:SF7">
    <property type="entry name" value="GUANIDINIUM EFFLUX SYSTEM SUBUNIT GDNC-RELATED"/>
    <property type="match status" value="1"/>
</dbReference>
<dbReference type="Gene3D" id="1.10.3730.20">
    <property type="match status" value="1"/>
</dbReference>
<keyword evidence="9" id="KW-1185">Reference proteome</keyword>
<proteinExistence type="inferred from homology"/>
<dbReference type="SUPFAM" id="SSF103481">
    <property type="entry name" value="Multidrug resistance efflux transporter EmrE"/>
    <property type="match status" value="1"/>
</dbReference>
<comment type="subcellular location">
    <subcellularLocation>
        <location evidence="1 6">Cell membrane</location>
        <topology evidence="1 6">Multi-pass membrane protein</topology>
    </subcellularLocation>
</comment>
<accession>A0ABX0J6V4</accession>
<dbReference type="PANTHER" id="PTHR30561">
    <property type="entry name" value="SMR FAMILY PROTON-DEPENDENT DRUG EFFLUX TRANSPORTER SUGE"/>
    <property type="match status" value="1"/>
</dbReference>
<evidence type="ECO:0000313" key="9">
    <source>
        <dbReference type="Proteomes" id="UP001165962"/>
    </source>
</evidence>
<gene>
    <name evidence="8" type="ORF">G9U52_12070</name>
</gene>
<keyword evidence="2" id="KW-1003">Cell membrane</keyword>
<evidence type="ECO:0000313" key="8">
    <source>
        <dbReference type="EMBL" id="NHN30568.1"/>
    </source>
</evidence>
<comment type="caution">
    <text evidence="8">The sequence shown here is derived from an EMBL/GenBank/DDBJ whole genome shotgun (WGS) entry which is preliminary data.</text>
</comment>
<dbReference type="InterPro" id="IPR000390">
    <property type="entry name" value="Small_drug/metabolite_transptr"/>
</dbReference>
<evidence type="ECO:0000256" key="3">
    <source>
        <dbReference type="ARBA" id="ARBA00022692"/>
    </source>
</evidence>
<name>A0ABX0J6V4_9BACL</name>
<evidence type="ECO:0000256" key="5">
    <source>
        <dbReference type="ARBA" id="ARBA00023136"/>
    </source>
</evidence>
<keyword evidence="5 7" id="KW-0472">Membrane</keyword>
<keyword evidence="4 7" id="KW-1133">Transmembrane helix</keyword>
<protein>
    <submittedName>
        <fullName evidence="8">Multidrug efflux SMR transporter</fullName>
    </submittedName>
</protein>
<organism evidence="8 9">
    <name type="scientific">Paenibacillus agricola</name>
    <dbReference type="NCBI Taxonomy" id="2716264"/>
    <lineage>
        <taxon>Bacteria</taxon>
        <taxon>Bacillati</taxon>
        <taxon>Bacillota</taxon>
        <taxon>Bacilli</taxon>
        <taxon>Bacillales</taxon>
        <taxon>Paenibacillaceae</taxon>
        <taxon>Paenibacillus</taxon>
    </lineage>
</organism>
<evidence type="ECO:0000256" key="4">
    <source>
        <dbReference type="ARBA" id="ARBA00022989"/>
    </source>
</evidence>
<sequence length="121" mass="13133">MEMIKLNRYWMCVLFSGFLEILWVTGLKYSETTLQWAGTFVAIMISFVMIIIATKFLPVGTVYAIFAGIGTGGTVIVEMLFFGEPFSLLKIGLIVLLLAGVMGLKVITSAGTEPIGEEGKG</sequence>